<dbReference type="PANTHER" id="PTHR35566:SF1">
    <property type="entry name" value="TYPE VI SECRETION SYSTEM BASEPLATE COMPONENT TSSK1"/>
    <property type="match status" value="1"/>
</dbReference>
<comment type="caution">
    <text evidence="1">The sequence shown here is derived from an EMBL/GenBank/DDBJ whole genome shotgun (WGS) entry which is preliminary data.</text>
</comment>
<dbReference type="RefSeq" id="WP_094984899.1">
    <property type="nucleotide sequence ID" value="NZ_NHNI01000001.1"/>
</dbReference>
<name>A0A266QDQ5_9GAMM</name>
<dbReference type="NCBIfam" id="TIGR03353">
    <property type="entry name" value="VI_chp_4"/>
    <property type="match status" value="1"/>
</dbReference>
<dbReference type="Pfam" id="PF05936">
    <property type="entry name" value="T6SS_VasE"/>
    <property type="match status" value="1"/>
</dbReference>
<gene>
    <name evidence="1" type="ORF">CBP51_11150</name>
</gene>
<dbReference type="AlphaFoldDB" id="A0A266QDQ5"/>
<reference evidence="2" key="1">
    <citation type="submission" date="2017-05" db="EMBL/GenBank/DDBJ databases">
        <authorList>
            <person name="Barney B.M."/>
        </authorList>
    </citation>
    <scope>NUCLEOTIDE SEQUENCE [LARGE SCALE GENOMIC DNA]</scope>
    <source>
        <strain evidence="2">PSBB022</strain>
    </source>
</reference>
<organism evidence="1 2">
    <name type="scientific">Cellvibrio mixtus</name>
    <dbReference type="NCBI Taxonomy" id="39650"/>
    <lineage>
        <taxon>Bacteria</taxon>
        <taxon>Pseudomonadati</taxon>
        <taxon>Pseudomonadota</taxon>
        <taxon>Gammaproteobacteria</taxon>
        <taxon>Cellvibrionales</taxon>
        <taxon>Cellvibrionaceae</taxon>
        <taxon>Cellvibrio</taxon>
    </lineage>
</organism>
<proteinExistence type="predicted"/>
<accession>A0A266QDQ5</accession>
<dbReference type="PANTHER" id="PTHR35566">
    <property type="entry name" value="BLR3599 PROTEIN"/>
    <property type="match status" value="1"/>
</dbReference>
<keyword evidence="2" id="KW-1185">Reference proteome</keyword>
<dbReference type="EMBL" id="NHNI01000001">
    <property type="protein sequence ID" value="OZY87499.1"/>
    <property type="molecule type" value="Genomic_DNA"/>
</dbReference>
<dbReference type="InterPro" id="IPR010263">
    <property type="entry name" value="T6SS_TssK"/>
</dbReference>
<protein>
    <submittedName>
        <fullName evidence="1">Type VI secretion system-associated protein</fullName>
    </submittedName>
</protein>
<sequence>MSLDSKVVWSEGMFLNPQHFQQQDRYIERYIDRKCIAYGSNAWGLQECEVDHQLLKLGKISLLKASGIFPDGTPFSFPTIDEPPPVIDVPTGLHNSIVYLAVPVRRPGAVDVLSKDNHQGLARYYPTELAIRDVTQEGGEDHTIDIAKLRLRLMLDTEDLSGYACIAVMRIAEARDDKNIMLDDQFLANCLDCRAAPKLTSFITELGGLLHHRGESIAGRLADARRGGTAEIADYMLLQLINRAEPYINHLASLHGLHPADLFSALLQLAGELATFVTKTKRPPEFPIYLHDNLQQTFTPVLSALREYLSMVYEQTAISLQLIEKKYGIRVSEITDRTLLKTASFVLAVRADMQEEMVRSRLPAQIKIGPVERIRELVNAAMPGIMLRPLPVAPRQIPFRSGYTYFELDRHSDFWKELNQSGGFALHLGGDFPGIEMEFWAIRQ</sequence>
<evidence type="ECO:0000313" key="2">
    <source>
        <dbReference type="Proteomes" id="UP000216101"/>
    </source>
</evidence>
<dbReference type="Proteomes" id="UP000216101">
    <property type="component" value="Unassembled WGS sequence"/>
</dbReference>
<evidence type="ECO:0000313" key="1">
    <source>
        <dbReference type="EMBL" id="OZY87499.1"/>
    </source>
</evidence>